<dbReference type="Ensembl" id="ENSMSIT00000013994.1">
    <property type="protein sequence ID" value="ENSMSIP00000011033.1"/>
    <property type="gene ID" value="ENSMSIG00000009661.1"/>
</dbReference>
<dbReference type="AlphaFoldDB" id="A0A8C6GTS2"/>
<sequence length="50" mass="6087">ISSLKYIAFIYFACVLHYDLTRRKRKESKKNLRSLMMTWALAFLSYPFKH</sequence>
<feature type="transmembrane region" description="Helical" evidence="1">
    <location>
        <begin position="32"/>
        <end position="48"/>
    </location>
</feature>
<name>A0A8C6GTS2_MUSSI</name>
<keyword evidence="1" id="KW-0472">Membrane</keyword>
<evidence type="ECO:0000256" key="1">
    <source>
        <dbReference type="SAM" id="Phobius"/>
    </source>
</evidence>
<organism evidence="2 3">
    <name type="scientific">Mus spicilegus</name>
    <name type="common">Mound-building mouse</name>
    <dbReference type="NCBI Taxonomy" id="10103"/>
    <lineage>
        <taxon>Eukaryota</taxon>
        <taxon>Metazoa</taxon>
        <taxon>Chordata</taxon>
        <taxon>Craniata</taxon>
        <taxon>Vertebrata</taxon>
        <taxon>Euteleostomi</taxon>
        <taxon>Mammalia</taxon>
        <taxon>Eutheria</taxon>
        <taxon>Euarchontoglires</taxon>
        <taxon>Glires</taxon>
        <taxon>Rodentia</taxon>
        <taxon>Myomorpha</taxon>
        <taxon>Muroidea</taxon>
        <taxon>Muridae</taxon>
        <taxon>Murinae</taxon>
        <taxon>Mus</taxon>
        <taxon>Mus</taxon>
    </lineage>
</organism>
<dbReference type="Proteomes" id="UP000694415">
    <property type="component" value="Unplaced"/>
</dbReference>
<proteinExistence type="predicted"/>
<keyword evidence="1" id="KW-0812">Transmembrane</keyword>
<evidence type="ECO:0000313" key="2">
    <source>
        <dbReference type="Ensembl" id="ENSMSIP00000011033.1"/>
    </source>
</evidence>
<accession>A0A8C6GTS2</accession>
<reference evidence="2" key="1">
    <citation type="submission" date="2025-08" db="UniProtKB">
        <authorList>
            <consortium name="Ensembl"/>
        </authorList>
    </citation>
    <scope>IDENTIFICATION</scope>
</reference>
<keyword evidence="1" id="KW-1133">Transmembrane helix</keyword>
<keyword evidence="3" id="KW-1185">Reference proteome</keyword>
<protein>
    <submittedName>
        <fullName evidence="2">Uncharacterized protein</fullName>
    </submittedName>
</protein>
<evidence type="ECO:0000313" key="3">
    <source>
        <dbReference type="Proteomes" id="UP000694415"/>
    </source>
</evidence>
<reference evidence="2" key="2">
    <citation type="submission" date="2025-09" db="UniProtKB">
        <authorList>
            <consortium name="Ensembl"/>
        </authorList>
    </citation>
    <scope>IDENTIFICATION</scope>
</reference>